<comment type="caution">
    <text evidence="2">The sequence shown here is derived from an EMBL/GenBank/DDBJ whole genome shotgun (WGS) entry which is preliminary data.</text>
</comment>
<reference evidence="2" key="1">
    <citation type="submission" date="2022-07" db="EMBL/GenBank/DDBJ databases">
        <authorList>
            <person name="Trinca V."/>
            <person name="Uliana J.V.C."/>
            <person name="Torres T.T."/>
            <person name="Ward R.J."/>
            <person name="Monesi N."/>
        </authorList>
    </citation>
    <scope>NUCLEOTIDE SEQUENCE</scope>
    <source>
        <strain evidence="2">HSMRA1968</strain>
        <tissue evidence="2">Whole embryos</tissue>
    </source>
</reference>
<feature type="non-terminal residue" evidence="2">
    <location>
        <position position="1"/>
    </location>
</feature>
<dbReference type="AlphaFoldDB" id="A0A9Q0N3G0"/>
<dbReference type="Proteomes" id="UP001151699">
    <property type="component" value="Chromosome B"/>
</dbReference>
<feature type="region of interest" description="Disordered" evidence="1">
    <location>
        <begin position="1"/>
        <end position="36"/>
    </location>
</feature>
<dbReference type="EMBL" id="WJQU01000002">
    <property type="protein sequence ID" value="KAJ6641949.1"/>
    <property type="molecule type" value="Genomic_DNA"/>
</dbReference>
<feature type="compositionally biased region" description="Polar residues" evidence="1">
    <location>
        <begin position="1"/>
        <end position="13"/>
    </location>
</feature>
<dbReference type="OrthoDB" id="5829796at2759"/>
<evidence type="ECO:0000313" key="3">
    <source>
        <dbReference type="Proteomes" id="UP001151699"/>
    </source>
</evidence>
<proteinExistence type="predicted"/>
<sequence>MNGLSSTNRNRNGTARPGASSSGRRRPSSGVGLNRYSEQDLTPLSSLMRDVRFNDSSRSAETLSVEPFKFLSLNSGDIKILRNYTVVEAIKPTANFIYMGRQLTPGKVFCMSVAKVVNERCSDFSFVVGFTTCSPASTLSDMRHQTTQCTPNGCGGHSQQVKVFKANKIESKVTFERQANGDIYFAIDYATPIRIQFDSKSCDVNLAAQNQLTPYIQLSGNVLSLKMETNQIRKLYVQSAIKHGNALGTATAFVPPAAKRHLTSQTELKLDSEVTIQVTKIYNAVDYAQGFEFGVITSDRNQIKFNERLFMTDSANIRKMSHSTNIEPDIKVNDKFTLTRTASGAIQMKKNGVVQYVTPMKGKLLITPNLSPFVILNGTVSGVIINNGSSDTAMEFDQTYDFPPVEFKTTANIELTNGTLITWTQNGKSGLIVNAKPFDSVLKFVIREIQISNKAHSVTFGLIASDNIGFKTPCEISNCLDMRHENLIPFPALGLRFSVYKTPY</sequence>
<protein>
    <submittedName>
        <fullName evidence="2">Uncharacterized protein</fullName>
    </submittedName>
</protein>
<name>A0A9Q0N3G0_9DIPT</name>
<evidence type="ECO:0000313" key="2">
    <source>
        <dbReference type="EMBL" id="KAJ6641949.1"/>
    </source>
</evidence>
<organism evidence="2 3">
    <name type="scientific">Pseudolycoriella hygida</name>
    <dbReference type="NCBI Taxonomy" id="35572"/>
    <lineage>
        <taxon>Eukaryota</taxon>
        <taxon>Metazoa</taxon>
        <taxon>Ecdysozoa</taxon>
        <taxon>Arthropoda</taxon>
        <taxon>Hexapoda</taxon>
        <taxon>Insecta</taxon>
        <taxon>Pterygota</taxon>
        <taxon>Neoptera</taxon>
        <taxon>Endopterygota</taxon>
        <taxon>Diptera</taxon>
        <taxon>Nematocera</taxon>
        <taxon>Sciaroidea</taxon>
        <taxon>Sciaridae</taxon>
        <taxon>Pseudolycoriella</taxon>
    </lineage>
</organism>
<accession>A0A9Q0N3G0</accession>
<gene>
    <name evidence="2" type="ORF">Bhyg_06894</name>
</gene>
<evidence type="ECO:0000256" key="1">
    <source>
        <dbReference type="SAM" id="MobiDB-lite"/>
    </source>
</evidence>
<keyword evidence="3" id="KW-1185">Reference proteome</keyword>